<accession>A0A016SRN7</accession>
<dbReference type="InterPro" id="IPR003582">
    <property type="entry name" value="ShKT_dom"/>
</dbReference>
<gene>
    <name evidence="5" type="primary">Acey_s0183.g953</name>
    <name evidence="5" type="ORF">Y032_0183g953</name>
</gene>
<dbReference type="SMART" id="SM00254">
    <property type="entry name" value="ShKT"/>
    <property type="match status" value="2"/>
</dbReference>
<keyword evidence="6" id="KW-1185">Reference proteome</keyword>
<dbReference type="Gene3D" id="1.10.10.1940">
    <property type="match status" value="2"/>
</dbReference>
<evidence type="ECO:0000259" key="4">
    <source>
        <dbReference type="PROSITE" id="PS51670"/>
    </source>
</evidence>
<dbReference type="PROSITE" id="PS51670">
    <property type="entry name" value="SHKT"/>
    <property type="match status" value="2"/>
</dbReference>
<evidence type="ECO:0000313" key="5">
    <source>
        <dbReference type="EMBL" id="EYB93383.1"/>
    </source>
</evidence>
<evidence type="ECO:0000256" key="2">
    <source>
        <dbReference type="ARBA" id="ARBA00023157"/>
    </source>
</evidence>
<dbReference type="Pfam" id="PF01549">
    <property type="entry name" value="ShK"/>
    <property type="match status" value="2"/>
</dbReference>
<name>A0A016SRN7_9BILA</name>
<protein>
    <recommendedName>
        <fullName evidence="4">ShKT domain-containing protein</fullName>
    </recommendedName>
</protein>
<dbReference type="STRING" id="53326.A0A016SRN7"/>
<evidence type="ECO:0000313" key="6">
    <source>
        <dbReference type="Proteomes" id="UP000024635"/>
    </source>
</evidence>
<evidence type="ECO:0000256" key="3">
    <source>
        <dbReference type="PROSITE-ProRule" id="PRU01005"/>
    </source>
</evidence>
<sequence>MALESSRNSRERHLVSTLGGKMNAASVSLLLIFIYATEAQLLSCTDAGIGPCLDRKCPIATATCIDTAAGELCCENSKIVVPTTAAPTTAAPCVDKVNPKTGRSDCPSVAYLCNNSIYYTLMTEQCPKTCNRCNGATAAPTAAPPTVSTCQDLVDPRTGVSNCPQVAYLCRNPLYVSLMQQQCRRTCGYCT</sequence>
<reference evidence="6" key="1">
    <citation type="journal article" date="2015" name="Nat. Genet.">
        <title>The genome and transcriptome of the zoonotic hookworm Ancylostoma ceylanicum identify infection-specific gene families.</title>
        <authorList>
            <person name="Schwarz E.M."/>
            <person name="Hu Y."/>
            <person name="Antoshechkin I."/>
            <person name="Miller M.M."/>
            <person name="Sternberg P.W."/>
            <person name="Aroian R.V."/>
        </authorList>
    </citation>
    <scope>NUCLEOTIDE SEQUENCE</scope>
    <source>
        <strain evidence="6">HY135</strain>
    </source>
</reference>
<dbReference type="EMBL" id="JARK01001519">
    <property type="protein sequence ID" value="EYB93383.1"/>
    <property type="molecule type" value="Genomic_DNA"/>
</dbReference>
<feature type="domain" description="ShKT" evidence="4">
    <location>
        <begin position="93"/>
        <end position="133"/>
    </location>
</feature>
<evidence type="ECO:0000256" key="1">
    <source>
        <dbReference type="ARBA" id="ARBA00022729"/>
    </source>
</evidence>
<dbReference type="FunFam" id="1.10.10.1940:FF:000002">
    <property type="entry name" value="PHAryngeal gland Toxin-related"/>
    <property type="match status" value="1"/>
</dbReference>
<dbReference type="OrthoDB" id="5855340at2759"/>
<keyword evidence="2" id="KW-1015">Disulfide bond</keyword>
<comment type="caution">
    <text evidence="5">The sequence shown here is derived from an EMBL/GenBank/DDBJ whole genome shotgun (WGS) entry which is preliminary data.</text>
</comment>
<keyword evidence="1" id="KW-0732">Signal</keyword>
<dbReference type="PANTHER" id="PTHR46219">
    <property type="entry name" value="PROTEIN CBG11138"/>
    <property type="match status" value="1"/>
</dbReference>
<dbReference type="AlphaFoldDB" id="A0A016SRN7"/>
<dbReference type="Proteomes" id="UP000024635">
    <property type="component" value="Unassembled WGS sequence"/>
</dbReference>
<feature type="domain" description="ShKT" evidence="4">
    <location>
        <begin position="150"/>
        <end position="190"/>
    </location>
</feature>
<proteinExistence type="predicted"/>
<dbReference type="PANTHER" id="PTHR46219:SF5">
    <property type="entry name" value="SHKT DOMAIN-CONTAINING PROTEIN"/>
    <property type="match status" value="1"/>
</dbReference>
<comment type="caution">
    <text evidence="3">Lacks conserved residue(s) required for the propagation of feature annotation.</text>
</comment>
<organism evidence="5 6">
    <name type="scientific">Ancylostoma ceylanicum</name>
    <dbReference type="NCBI Taxonomy" id="53326"/>
    <lineage>
        <taxon>Eukaryota</taxon>
        <taxon>Metazoa</taxon>
        <taxon>Ecdysozoa</taxon>
        <taxon>Nematoda</taxon>
        <taxon>Chromadorea</taxon>
        <taxon>Rhabditida</taxon>
        <taxon>Rhabditina</taxon>
        <taxon>Rhabditomorpha</taxon>
        <taxon>Strongyloidea</taxon>
        <taxon>Ancylostomatidae</taxon>
        <taxon>Ancylostomatinae</taxon>
        <taxon>Ancylostoma</taxon>
    </lineage>
</organism>